<dbReference type="Pfam" id="PF25917">
    <property type="entry name" value="BSH_RND"/>
    <property type="match status" value="1"/>
</dbReference>
<keyword evidence="3" id="KW-1133">Transmembrane helix</keyword>
<feature type="compositionally biased region" description="Basic and acidic residues" evidence="2">
    <location>
        <begin position="25"/>
        <end position="34"/>
    </location>
</feature>
<dbReference type="GO" id="GO:0055085">
    <property type="term" value="P:transmembrane transport"/>
    <property type="evidence" value="ECO:0007669"/>
    <property type="project" value="InterPro"/>
</dbReference>
<feature type="region of interest" description="Disordered" evidence="2">
    <location>
        <begin position="1"/>
        <end position="46"/>
    </location>
</feature>
<comment type="subcellular location">
    <subcellularLocation>
        <location evidence="1">Cell envelope</location>
    </subcellularLocation>
</comment>
<proteinExistence type="predicted"/>
<evidence type="ECO:0000256" key="3">
    <source>
        <dbReference type="SAM" id="Phobius"/>
    </source>
</evidence>
<dbReference type="PANTHER" id="PTHR30386:SF19">
    <property type="entry name" value="MULTIDRUG EXPORT PROTEIN EMRA-RELATED"/>
    <property type="match status" value="1"/>
</dbReference>
<name>A0A1H1TAD6_9BRAD</name>
<dbReference type="InterPro" id="IPR050739">
    <property type="entry name" value="MFP"/>
</dbReference>
<evidence type="ECO:0000256" key="2">
    <source>
        <dbReference type="SAM" id="MobiDB-lite"/>
    </source>
</evidence>
<organism evidence="5 6">
    <name type="scientific">Bradyrhizobium canariense</name>
    <dbReference type="NCBI Taxonomy" id="255045"/>
    <lineage>
        <taxon>Bacteria</taxon>
        <taxon>Pseudomonadati</taxon>
        <taxon>Pseudomonadota</taxon>
        <taxon>Alphaproteobacteria</taxon>
        <taxon>Hyphomicrobiales</taxon>
        <taxon>Nitrobacteraceae</taxon>
        <taxon>Bradyrhizobium</taxon>
    </lineage>
</organism>
<keyword evidence="6" id="KW-1185">Reference proteome</keyword>
<evidence type="ECO:0000259" key="4">
    <source>
        <dbReference type="Pfam" id="PF25917"/>
    </source>
</evidence>
<gene>
    <name evidence="5" type="ORF">SAMN05444158_2465</name>
</gene>
<dbReference type="SUPFAM" id="SSF111369">
    <property type="entry name" value="HlyD-like secretion proteins"/>
    <property type="match status" value="3"/>
</dbReference>
<dbReference type="InterPro" id="IPR058625">
    <property type="entry name" value="MdtA-like_BSH"/>
</dbReference>
<feature type="domain" description="Multidrug resistance protein MdtA-like barrel-sandwich hybrid" evidence="4">
    <location>
        <begin position="97"/>
        <end position="380"/>
    </location>
</feature>
<accession>A0A1H1TAD6</accession>
<dbReference type="Gene3D" id="2.40.50.100">
    <property type="match status" value="1"/>
</dbReference>
<keyword evidence="3" id="KW-0812">Transmembrane</keyword>
<sequence>MPPEMSEHRSESSSVDAPAIAKADAAVDRDDKLPPPDSASKAVPPPSQRFTRRRMLLIGVLGAVGIAAAVYGIPWIRFVLSTASTDDAFVNGHVTFVASRVHGQISRVLVDDNNRVHKGDLLVELDKEPFRDAVAVKKAAVDTAQADLEAARAAVRGTEAQAWSHRWQLQEAVENVENQTALLHARVAALKKAKATLVLAQQEFDRTSQLVVSETASRELYDQRQAALSIARAGVVQALADANQIRVSLGLQTQPEDSADLDQVPPDLDQTFSSILQAQAELIQAAAELGVVHSYNQSPKQMLEEFEKLGPVDRTFDRLAAEAPTVKQAEAKLEATKRDLAVAELDLRYCDVVAEIDGVVTRRNVNPGNDVQVGQSLMAIRSLSEIWVDANFKETQLRDLRIGQAVDLYVDMYGDKQVFGGRISGFTMGTGSTLALLPPQNATGNYIKIVQRLPVRIELEGYDPDKKPLFIGTSVVPYVYLNKPLSGPNAGTFLQGFEQQSPAAGSAASPPGVDK</sequence>
<dbReference type="Gene3D" id="1.10.287.470">
    <property type="entry name" value="Helix hairpin bin"/>
    <property type="match status" value="1"/>
</dbReference>
<reference evidence="6" key="1">
    <citation type="submission" date="2016-10" db="EMBL/GenBank/DDBJ databases">
        <authorList>
            <person name="Varghese N."/>
            <person name="Submissions S."/>
        </authorList>
    </citation>
    <scope>NUCLEOTIDE SEQUENCE [LARGE SCALE GENOMIC DNA]</scope>
    <source>
        <strain evidence="6">GAS369</strain>
    </source>
</reference>
<evidence type="ECO:0000313" key="5">
    <source>
        <dbReference type="EMBL" id="SDS57071.1"/>
    </source>
</evidence>
<feature type="transmembrane region" description="Helical" evidence="3">
    <location>
        <begin position="55"/>
        <end position="76"/>
    </location>
</feature>
<dbReference type="Proteomes" id="UP000243904">
    <property type="component" value="Chromosome I"/>
</dbReference>
<evidence type="ECO:0000313" key="6">
    <source>
        <dbReference type="Proteomes" id="UP000243904"/>
    </source>
</evidence>
<dbReference type="GO" id="GO:0030313">
    <property type="term" value="C:cell envelope"/>
    <property type="evidence" value="ECO:0007669"/>
    <property type="project" value="UniProtKB-SubCell"/>
</dbReference>
<keyword evidence="3" id="KW-0472">Membrane</keyword>
<dbReference type="AlphaFoldDB" id="A0A1H1TAD6"/>
<protein>
    <submittedName>
        <fullName evidence="5">Membrane fusion protein, multidrug efflux system</fullName>
    </submittedName>
</protein>
<dbReference type="Gene3D" id="2.40.30.170">
    <property type="match status" value="1"/>
</dbReference>
<dbReference type="PANTHER" id="PTHR30386">
    <property type="entry name" value="MEMBRANE FUSION SUBUNIT OF EMRAB-TOLC MULTIDRUG EFFLUX PUMP"/>
    <property type="match status" value="1"/>
</dbReference>
<evidence type="ECO:0000256" key="1">
    <source>
        <dbReference type="ARBA" id="ARBA00004196"/>
    </source>
</evidence>
<dbReference type="EMBL" id="LT629750">
    <property type="protein sequence ID" value="SDS57071.1"/>
    <property type="molecule type" value="Genomic_DNA"/>
</dbReference>
<feature type="compositionally biased region" description="Basic and acidic residues" evidence="2">
    <location>
        <begin position="1"/>
        <end position="11"/>
    </location>
</feature>